<dbReference type="PANTHER" id="PTHR40077">
    <property type="entry name" value="MEMBRANE PROTEIN-RELATED"/>
    <property type="match status" value="1"/>
</dbReference>
<dbReference type="Proteomes" id="UP001595526">
    <property type="component" value="Unassembled WGS sequence"/>
</dbReference>
<comment type="subcellular location">
    <subcellularLocation>
        <location evidence="1">Cell membrane</location>
        <topology evidence="1">Multi-pass membrane protein</topology>
    </subcellularLocation>
</comment>
<dbReference type="PANTHER" id="PTHR40077:SF1">
    <property type="entry name" value="MEMBRANE PROTEIN"/>
    <property type="match status" value="1"/>
</dbReference>
<reference evidence="9" key="1">
    <citation type="journal article" date="2019" name="Int. J. Syst. Evol. Microbiol.">
        <title>The Global Catalogue of Microorganisms (GCM) 10K type strain sequencing project: providing services to taxonomists for standard genome sequencing and annotation.</title>
        <authorList>
            <consortium name="The Broad Institute Genomics Platform"/>
            <consortium name="The Broad Institute Genome Sequencing Center for Infectious Disease"/>
            <person name="Wu L."/>
            <person name="Ma J."/>
        </authorList>
    </citation>
    <scope>NUCLEOTIDE SEQUENCE [LARGE SCALE GENOMIC DNA]</scope>
    <source>
        <strain evidence="9">KCTC 52416</strain>
    </source>
</reference>
<accession>A0ABV7JNI4</accession>
<dbReference type="InterPro" id="IPR023845">
    <property type="entry name" value="DUF3817_TM"/>
</dbReference>
<gene>
    <name evidence="8" type="ORF">ACFOET_08485</name>
</gene>
<evidence type="ECO:0000256" key="5">
    <source>
        <dbReference type="ARBA" id="ARBA00023136"/>
    </source>
</evidence>
<keyword evidence="5 6" id="KW-0472">Membrane</keyword>
<feature type="transmembrane region" description="Helical" evidence="6">
    <location>
        <begin position="45"/>
        <end position="65"/>
    </location>
</feature>
<feature type="domain" description="DUF3817" evidence="7">
    <location>
        <begin position="10"/>
        <end position="95"/>
    </location>
</feature>
<organism evidence="8 9">
    <name type="scientific">Parapedobacter deserti</name>
    <dbReference type="NCBI Taxonomy" id="1912957"/>
    <lineage>
        <taxon>Bacteria</taxon>
        <taxon>Pseudomonadati</taxon>
        <taxon>Bacteroidota</taxon>
        <taxon>Sphingobacteriia</taxon>
        <taxon>Sphingobacteriales</taxon>
        <taxon>Sphingobacteriaceae</taxon>
        <taxon>Parapedobacter</taxon>
    </lineage>
</organism>
<evidence type="ECO:0000256" key="2">
    <source>
        <dbReference type="ARBA" id="ARBA00022475"/>
    </source>
</evidence>
<keyword evidence="3 6" id="KW-0812">Transmembrane</keyword>
<feature type="transmembrane region" description="Helical" evidence="6">
    <location>
        <begin position="12"/>
        <end position="33"/>
    </location>
</feature>
<comment type="caution">
    <text evidence="8">The sequence shown here is derived from an EMBL/GenBank/DDBJ whole genome shotgun (WGS) entry which is preliminary data.</text>
</comment>
<keyword evidence="9" id="KW-1185">Reference proteome</keyword>
<dbReference type="EMBL" id="JBHRTA010000027">
    <property type="protein sequence ID" value="MFC3197646.1"/>
    <property type="molecule type" value="Genomic_DNA"/>
</dbReference>
<sequence>MKTLLTTTIGRLRLCAFLEGVSLLILVFVAVPLKYGFGLPSLVSSMGPIHGALFLLFVFSALRVGVEQRWKFRETTWKVLLACIIPFGTLYLDYILLRKLQSRAT</sequence>
<evidence type="ECO:0000256" key="3">
    <source>
        <dbReference type="ARBA" id="ARBA00022692"/>
    </source>
</evidence>
<keyword evidence="4 6" id="KW-1133">Transmembrane helix</keyword>
<evidence type="ECO:0000313" key="8">
    <source>
        <dbReference type="EMBL" id="MFC3197646.1"/>
    </source>
</evidence>
<protein>
    <submittedName>
        <fullName evidence="8">DUF3817 domain-containing protein</fullName>
    </submittedName>
</protein>
<keyword evidence="2" id="KW-1003">Cell membrane</keyword>
<evidence type="ECO:0000256" key="1">
    <source>
        <dbReference type="ARBA" id="ARBA00004651"/>
    </source>
</evidence>
<evidence type="ECO:0000256" key="6">
    <source>
        <dbReference type="SAM" id="Phobius"/>
    </source>
</evidence>
<dbReference type="RefSeq" id="WP_379021535.1">
    <property type="nucleotide sequence ID" value="NZ_JBHRTA010000027.1"/>
</dbReference>
<proteinExistence type="predicted"/>
<feature type="transmembrane region" description="Helical" evidence="6">
    <location>
        <begin position="77"/>
        <end position="97"/>
    </location>
</feature>
<name>A0ABV7JNI4_9SPHI</name>
<evidence type="ECO:0000259" key="7">
    <source>
        <dbReference type="Pfam" id="PF12823"/>
    </source>
</evidence>
<evidence type="ECO:0000313" key="9">
    <source>
        <dbReference type="Proteomes" id="UP001595526"/>
    </source>
</evidence>
<dbReference type="NCBIfam" id="TIGR03954">
    <property type="entry name" value="integ_memb_HG"/>
    <property type="match status" value="1"/>
</dbReference>
<evidence type="ECO:0000256" key="4">
    <source>
        <dbReference type="ARBA" id="ARBA00022989"/>
    </source>
</evidence>
<dbReference type="Pfam" id="PF12823">
    <property type="entry name" value="DUF3817"/>
    <property type="match status" value="1"/>
</dbReference>